<evidence type="ECO:0000256" key="2">
    <source>
        <dbReference type="ARBA" id="ARBA00022692"/>
    </source>
</evidence>
<evidence type="ECO:0000256" key="4">
    <source>
        <dbReference type="ARBA" id="ARBA00023002"/>
    </source>
</evidence>
<evidence type="ECO:0000313" key="10">
    <source>
        <dbReference type="Proteomes" id="UP001378956"/>
    </source>
</evidence>
<feature type="domain" description="Fatty acid hydroxylase" evidence="8">
    <location>
        <begin position="114"/>
        <end position="251"/>
    </location>
</feature>
<name>A0ABU8NR03_9SPHI</name>
<evidence type="ECO:0000256" key="5">
    <source>
        <dbReference type="ARBA" id="ARBA00023098"/>
    </source>
</evidence>
<dbReference type="Pfam" id="PF04116">
    <property type="entry name" value="FA_hydroxylase"/>
    <property type="match status" value="1"/>
</dbReference>
<feature type="transmembrane region" description="Helical" evidence="7">
    <location>
        <begin position="73"/>
        <end position="98"/>
    </location>
</feature>
<comment type="caution">
    <text evidence="9">The sequence shown here is derived from an EMBL/GenBank/DDBJ whole genome shotgun (WGS) entry which is preliminary data.</text>
</comment>
<evidence type="ECO:0000256" key="6">
    <source>
        <dbReference type="ARBA" id="ARBA00023136"/>
    </source>
</evidence>
<organism evidence="9 10">
    <name type="scientific">Pedobacter panaciterrae</name>
    <dbReference type="NCBI Taxonomy" id="363849"/>
    <lineage>
        <taxon>Bacteria</taxon>
        <taxon>Pseudomonadati</taxon>
        <taxon>Bacteroidota</taxon>
        <taxon>Sphingobacteriia</taxon>
        <taxon>Sphingobacteriales</taxon>
        <taxon>Sphingobacteriaceae</taxon>
        <taxon>Pedobacter</taxon>
    </lineage>
</organism>
<reference evidence="9 10" key="1">
    <citation type="submission" date="2024-03" db="EMBL/GenBank/DDBJ databases">
        <title>Sequence of Lycoming College Course Isolates.</title>
        <authorList>
            <person name="Plotts O."/>
            <person name="Newman J."/>
        </authorList>
    </citation>
    <scope>NUCLEOTIDE SEQUENCE [LARGE SCALE GENOMIC DNA]</scope>
    <source>
        <strain evidence="9 10">CJB-3</strain>
    </source>
</reference>
<keyword evidence="2 7" id="KW-0812">Transmembrane</keyword>
<proteinExistence type="predicted"/>
<evidence type="ECO:0000256" key="3">
    <source>
        <dbReference type="ARBA" id="ARBA00022989"/>
    </source>
</evidence>
<dbReference type="Proteomes" id="UP001378956">
    <property type="component" value="Unassembled WGS sequence"/>
</dbReference>
<protein>
    <submittedName>
        <fullName evidence="9">Sterol desaturase family protein</fullName>
    </submittedName>
</protein>
<keyword evidence="4" id="KW-0560">Oxidoreductase</keyword>
<dbReference type="PANTHER" id="PTHR21624:SF1">
    <property type="entry name" value="ALKYLGLYCEROL MONOOXYGENASE"/>
    <property type="match status" value="1"/>
</dbReference>
<keyword evidence="6 7" id="KW-0472">Membrane</keyword>
<feature type="transmembrane region" description="Helical" evidence="7">
    <location>
        <begin position="38"/>
        <end position="61"/>
    </location>
</feature>
<evidence type="ECO:0000313" key="9">
    <source>
        <dbReference type="EMBL" id="MEJ2903648.1"/>
    </source>
</evidence>
<keyword evidence="3 7" id="KW-1133">Transmembrane helix</keyword>
<gene>
    <name evidence="9" type="ORF">WAE58_14475</name>
</gene>
<feature type="transmembrane region" description="Helical" evidence="7">
    <location>
        <begin position="7"/>
        <end position="26"/>
    </location>
</feature>
<accession>A0ABU8NR03</accession>
<keyword evidence="10" id="KW-1185">Reference proteome</keyword>
<dbReference type="PANTHER" id="PTHR21624">
    <property type="entry name" value="STEROL DESATURASE-RELATED PROTEIN"/>
    <property type="match status" value="1"/>
</dbReference>
<sequence>MMDFFQAIYDWVIGFFGIGNFIKIVNSGDYSSFLTYDGFTSIIGPLFPIVLVIEILTALILRKFKAIDYKISFFSYVFNAFVGRFISIAAIVFCIGLFEKYAIFKTSFTWYWFIYGYIVWEFGHFIYHYLGHKVRLFWCLHSTHHAPQAMNLSVSYAHFFLEGPYADVIRTTVCILLGVNPPMLFVIMFIDGFYGGFIHIGEQLMKDGKLGFLYKYILTPSHHRVHHAKNPLYMDTNFCNLLNIWDRVFGTYQPEEKNLPIEYGITREMKPNSFLDSYFGEFACLIKDVYKAPGLKNKFLYIFMPPGWSHTGDHKTASKARNEFKEIQRQPIQNELASDFSADPKQIVIQESI</sequence>
<feature type="transmembrane region" description="Helical" evidence="7">
    <location>
        <begin position="110"/>
        <end position="130"/>
    </location>
</feature>
<evidence type="ECO:0000256" key="1">
    <source>
        <dbReference type="ARBA" id="ARBA00004127"/>
    </source>
</evidence>
<evidence type="ECO:0000256" key="7">
    <source>
        <dbReference type="SAM" id="Phobius"/>
    </source>
</evidence>
<dbReference type="InterPro" id="IPR051689">
    <property type="entry name" value="Sterol_desaturase/TMEM195"/>
</dbReference>
<keyword evidence="5" id="KW-0443">Lipid metabolism</keyword>
<dbReference type="EMBL" id="JBBEUB010000004">
    <property type="protein sequence ID" value="MEJ2903648.1"/>
    <property type="molecule type" value="Genomic_DNA"/>
</dbReference>
<dbReference type="InterPro" id="IPR006694">
    <property type="entry name" value="Fatty_acid_hydroxylase"/>
</dbReference>
<comment type="subcellular location">
    <subcellularLocation>
        <location evidence="1">Endomembrane system</location>
        <topology evidence="1">Multi-pass membrane protein</topology>
    </subcellularLocation>
</comment>
<evidence type="ECO:0000259" key="8">
    <source>
        <dbReference type="Pfam" id="PF04116"/>
    </source>
</evidence>
<dbReference type="RefSeq" id="WP_288879219.1">
    <property type="nucleotide sequence ID" value="NZ_CBFGNQ010000015.1"/>
</dbReference>